<organism evidence="1 2">
    <name type="scientific">Gossypium barbadense</name>
    <name type="common">Sea Island cotton</name>
    <name type="synonym">Hibiscus barbadensis</name>
    <dbReference type="NCBI Taxonomy" id="3634"/>
    <lineage>
        <taxon>Eukaryota</taxon>
        <taxon>Viridiplantae</taxon>
        <taxon>Streptophyta</taxon>
        <taxon>Embryophyta</taxon>
        <taxon>Tracheophyta</taxon>
        <taxon>Spermatophyta</taxon>
        <taxon>Magnoliopsida</taxon>
        <taxon>eudicotyledons</taxon>
        <taxon>Gunneridae</taxon>
        <taxon>Pentapetalae</taxon>
        <taxon>rosids</taxon>
        <taxon>malvids</taxon>
        <taxon>Malvales</taxon>
        <taxon>Malvaceae</taxon>
        <taxon>Malvoideae</taxon>
        <taxon>Gossypium</taxon>
    </lineage>
</organism>
<reference evidence="1 2" key="1">
    <citation type="submission" date="2015-01" db="EMBL/GenBank/DDBJ databases">
        <title>Genome of allotetraploid Gossypium barbadense reveals genomic plasticity and fiber elongation in cotton evolution.</title>
        <authorList>
            <person name="Chen X."/>
            <person name="Liu X."/>
            <person name="Zhao B."/>
            <person name="Zheng H."/>
            <person name="Hu Y."/>
            <person name="Lu G."/>
            <person name="Yang C."/>
            <person name="Chen J."/>
            <person name="Shan C."/>
            <person name="Zhang L."/>
            <person name="Zhou Y."/>
            <person name="Wang L."/>
            <person name="Guo W."/>
            <person name="Bai Y."/>
            <person name="Ruan J."/>
            <person name="Shangguan X."/>
            <person name="Mao Y."/>
            <person name="Jiang J."/>
            <person name="Zhu Y."/>
            <person name="Lei J."/>
            <person name="Kang H."/>
            <person name="Chen S."/>
            <person name="He X."/>
            <person name="Wang R."/>
            <person name="Wang Y."/>
            <person name="Chen J."/>
            <person name="Wang L."/>
            <person name="Yu S."/>
            <person name="Wang B."/>
            <person name="Wei J."/>
            <person name="Song S."/>
            <person name="Lu X."/>
            <person name="Gao Z."/>
            <person name="Gu W."/>
            <person name="Deng X."/>
            <person name="Ma D."/>
            <person name="Wang S."/>
            <person name="Liang W."/>
            <person name="Fang L."/>
            <person name="Cai C."/>
            <person name="Zhu X."/>
            <person name="Zhou B."/>
            <person name="Zhang Y."/>
            <person name="Chen Z."/>
            <person name="Xu S."/>
            <person name="Zhu R."/>
            <person name="Wang S."/>
            <person name="Zhang T."/>
            <person name="Zhao G."/>
        </authorList>
    </citation>
    <scope>NUCLEOTIDE SEQUENCE [LARGE SCALE GENOMIC DNA]</scope>
    <source>
        <strain evidence="2">cv. Xinhai21</strain>
        <tissue evidence="1">Leaf</tissue>
    </source>
</reference>
<gene>
    <name evidence="1" type="ORF">GOBAR_AA24101</name>
</gene>
<evidence type="ECO:0000313" key="2">
    <source>
        <dbReference type="Proteomes" id="UP000239757"/>
    </source>
</evidence>
<name>A0A2P5WZR9_GOSBA</name>
<protein>
    <submittedName>
        <fullName evidence="1">Uncharacterized protein</fullName>
    </submittedName>
</protein>
<proteinExistence type="predicted"/>
<accession>A0A2P5WZR9</accession>
<dbReference type="OrthoDB" id="1654885at2759"/>
<dbReference type="EMBL" id="KZ666022">
    <property type="protein sequence ID" value="PPR96569.1"/>
    <property type="molecule type" value="Genomic_DNA"/>
</dbReference>
<sequence length="120" mass="13377">MGSLGISASSTTELDMRKIVRHPMARHAARTKGQKSDILSIAAVVSFMKWPLIFSYRASGRTQSLKLEMIDSLFKLVSDKVDEGIELVHAISKKRHRHICCGPYSPSSFGNLTVRAVYRV</sequence>
<dbReference type="Proteomes" id="UP000239757">
    <property type="component" value="Unassembled WGS sequence"/>
</dbReference>
<evidence type="ECO:0000313" key="1">
    <source>
        <dbReference type="EMBL" id="PPR96569.1"/>
    </source>
</evidence>
<dbReference type="AlphaFoldDB" id="A0A2P5WZR9"/>